<organism evidence="1 2">
    <name type="scientific">Pelagibacterium lentulum</name>
    <dbReference type="NCBI Taxonomy" id="2029865"/>
    <lineage>
        <taxon>Bacteria</taxon>
        <taxon>Pseudomonadati</taxon>
        <taxon>Pseudomonadota</taxon>
        <taxon>Alphaproteobacteria</taxon>
        <taxon>Hyphomicrobiales</taxon>
        <taxon>Devosiaceae</taxon>
        <taxon>Pelagibacterium</taxon>
    </lineage>
</organism>
<name>A0A916W0R6_9HYPH</name>
<dbReference type="AlphaFoldDB" id="A0A916W0R6"/>
<keyword evidence="2" id="KW-1185">Reference proteome</keyword>
<protein>
    <submittedName>
        <fullName evidence="1">Uncharacterized protein</fullName>
    </submittedName>
</protein>
<dbReference type="Proteomes" id="UP000596977">
    <property type="component" value="Unassembled WGS sequence"/>
</dbReference>
<reference evidence="1 2" key="1">
    <citation type="journal article" date="2014" name="Int. J. Syst. Evol. Microbiol.">
        <title>Complete genome sequence of Corynebacterium casei LMG S-19264T (=DSM 44701T), isolated from a smear-ripened cheese.</title>
        <authorList>
            <consortium name="US DOE Joint Genome Institute (JGI-PGF)"/>
            <person name="Walter F."/>
            <person name="Albersmeier A."/>
            <person name="Kalinowski J."/>
            <person name="Ruckert C."/>
        </authorList>
    </citation>
    <scope>NUCLEOTIDE SEQUENCE [LARGE SCALE GENOMIC DNA]</scope>
    <source>
        <strain evidence="1 2">CGMCC 1.15896</strain>
    </source>
</reference>
<accession>A0A916W0R6</accession>
<evidence type="ECO:0000313" key="2">
    <source>
        <dbReference type="Proteomes" id="UP000596977"/>
    </source>
</evidence>
<sequence>MIEPRARRPAASKAMKPDEVCRQGVEMTIYSLLLRWEPDSPSLVRRGIVFA</sequence>
<dbReference type="EMBL" id="BMKB01000005">
    <property type="protein sequence ID" value="GGA58045.1"/>
    <property type="molecule type" value="Genomic_DNA"/>
</dbReference>
<comment type="caution">
    <text evidence="1">The sequence shown here is derived from an EMBL/GenBank/DDBJ whole genome shotgun (WGS) entry which is preliminary data.</text>
</comment>
<gene>
    <name evidence="1" type="ORF">GCM10011499_30330</name>
</gene>
<evidence type="ECO:0000313" key="1">
    <source>
        <dbReference type="EMBL" id="GGA58045.1"/>
    </source>
</evidence>
<proteinExistence type="predicted"/>